<sequence>MVPKLGRFESQASSSWMTGSSINPIMMDSTGTNLLDAPTYLLMARHHFPLALSSSQHPSANQSNLTFWLRYPFCSFPDEQEWHLFDIGVSKN</sequence>
<protein>
    <submittedName>
        <fullName evidence="2">Uncharacterized protein</fullName>
    </submittedName>
</protein>
<organism evidence="1 2">
    <name type="scientific">Setaria digitata</name>
    <dbReference type="NCBI Taxonomy" id="48799"/>
    <lineage>
        <taxon>Eukaryota</taxon>
        <taxon>Metazoa</taxon>
        <taxon>Ecdysozoa</taxon>
        <taxon>Nematoda</taxon>
        <taxon>Chromadorea</taxon>
        <taxon>Rhabditida</taxon>
        <taxon>Spirurina</taxon>
        <taxon>Spiruromorpha</taxon>
        <taxon>Filarioidea</taxon>
        <taxon>Setariidae</taxon>
        <taxon>Setaria</taxon>
    </lineage>
</organism>
<dbReference type="WBParaSite" id="sdigi.contig59.g3219.t1">
    <property type="protein sequence ID" value="sdigi.contig59.g3219.t1"/>
    <property type="gene ID" value="sdigi.contig59.g3219"/>
</dbReference>
<evidence type="ECO:0000313" key="2">
    <source>
        <dbReference type="WBParaSite" id="sdigi.contig59.g3219.t1"/>
    </source>
</evidence>
<keyword evidence="1" id="KW-1185">Reference proteome</keyword>
<dbReference type="Proteomes" id="UP000887581">
    <property type="component" value="Unplaced"/>
</dbReference>
<evidence type="ECO:0000313" key="1">
    <source>
        <dbReference type="Proteomes" id="UP000887581"/>
    </source>
</evidence>
<name>A0A915Q1P5_9BILA</name>
<reference evidence="2" key="1">
    <citation type="submission" date="2022-11" db="UniProtKB">
        <authorList>
            <consortium name="WormBaseParasite"/>
        </authorList>
    </citation>
    <scope>IDENTIFICATION</scope>
</reference>
<dbReference type="AlphaFoldDB" id="A0A915Q1P5"/>
<accession>A0A915Q1P5</accession>
<proteinExistence type="predicted"/>